<dbReference type="Proteomes" id="UP000318833">
    <property type="component" value="Unassembled WGS sequence"/>
</dbReference>
<sequence>MENDPFSGLSWMTEEMKNEIRKRDEIVRKEDFESLFSLSNNSDFSIALYEILVKRYNENPKSLNNKQLNLFLCMHLENAGQADSILSFLQEWFPEQSLQIIKSLNEIGAVKSSKIIKQAIDLLPENGSWFYESSDENSEKIMDKLDSDFSDYPDGSMVNLYRKYAEKHRNEI</sequence>
<evidence type="ECO:0000313" key="3">
    <source>
        <dbReference type="Proteomes" id="UP000318833"/>
    </source>
</evidence>
<proteinExistence type="predicted"/>
<dbReference type="Gene3D" id="1.20.1420.60">
    <property type="match status" value="1"/>
</dbReference>
<evidence type="ECO:0000313" key="2">
    <source>
        <dbReference type="EMBL" id="TSE03526.1"/>
    </source>
</evidence>
<protein>
    <recommendedName>
        <fullName evidence="1">DNA mimic protein DMP19 C-terminal domain-containing protein</fullName>
    </recommendedName>
</protein>
<dbReference type="InterPro" id="IPR025402">
    <property type="entry name" value="DMP19_C"/>
</dbReference>
<dbReference type="Pfam" id="PF14300">
    <property type="entry name" value="DMP19"/>
    <property type="match status" value="1"/>
</dbReference>
<accession>A0A554VB10</accession>
<name>A0A554VB10_9FLAO</name>
<gene>
    <name evidence="2" type="ORF">FOF46_28995</name>
</gene>
<dbReference type="OrthoDB" id="1448278at2"/>
<dbReference type="RefSeq" id="WP_143918948.1">
    <property type="nucleotide sequence ID" value="NZ_CANMIK010000101.1"/>
</dbReference>
<feature type="domain" description="DNA mimic protein DMP19 C-terminal" evidence="1">
    <location>
        <begin position="62"/>
        <end position="168"/>
    </location>
</feature>
<comment type="caution">
    <text evidence="2">The sequence shown here is derived from an EMBL/GenBank/DDBJ whole genome shotgun (WGS) entry which is preliminary data.</text>
</comment>
<reference evidence="2 3" key="1">
    <citation type="submission" date="2019-07" db="EMBL/GenBank/DDBJ databases">
        <title>The draft genome sequence of Aquimarina algiphila M91.</title>
        <authorList>
            <person name="Meng X."/>
        </authorList>
    </citation>
    <scope>NUCLEOTIDE SEQUENCE [LARGE SCALE GENOMIC DNA]</scope>
    <source>
        <strain evidence="2 3">M91</strain>
    </source>
</reference>
<dbReference type="EMBL" id="VLNR01000106">
    <property type="protein sequence ID" value="TSE03526.1"/>
    <property type="molecule type" value="Genomic_DNA"/>
</dbReference>
<organism evidence="2 3">
    <name type="scientific">Aquimarina algiphila</name>
    <dbReference type="NCBI Taxonomy" id="2047982"/>
    <lineage>
        <taxon>Bacteria</taxon>
        <taxon>Pseudomonadati</taxon>
        <taxon>Bacteroidota</taxon>
        <taxon>Flavobacteriia</taxon>
        <taxon>Flavobacteriales</taxon>
        <taxon>Flavobacteriaceae</taxon>
        <taxon>Aquimarina</taxon>
    </lineage>
</organism>
<evidence type="ECO:0000259" key="1">
    <source>
        <dbReference type="Pfam" id="PF14300"/>
    </source>
</evidence>
<dbReference type="AlphaFoldDB" id="A0A554VB10"/>
<keyword evidence="3" id="KW-1185">Reference proteome</keyword>